<dbReference type="AlphaFoldDB" id="A0A813LVM7"/>
<dbReference type="Proteomes" id="UP000626109">
    <property type="component" value="Unassembled WGS sequence"/>
</dbReference>
<name>A0A813LVM7_POLGL</name>
<feature type="compositionally biased region" description="Basic and acidic residues" evidence="1">
    <location>
        <begin position="16"/>
        <end position="26"/>
    </location>
</feature>
<sequence>MGDEATAYEKAFAPIQREKSASDDSSRAAPDLPAYALRVVPPSRGGGGLFFLRGEKRDILSTGKGGGFNDRTIADKVEHNSDDELIDEFGRKKKKRKTAAPKSGEKAAAKESKPLEAEAGRSWGAAPEVSASFEGGGDQTSGCSGQSAYGQ</sequence>
<feature type="non-terminal residue" evidence="2">
    <location>
        <position position="1"/>
    </location>
</feature>
<comment type="caution">
    <text evidence="2">The sequence shown here is derived from an EMBL/GenBank/DDBJ whole genome shotgun (WGS) entry which is preliminary data.</text>
</comment>
<evidence type="ECO:0000256" key="1">
    <source>
        <dbReference type="SAM" id="MobiDB-lite"/>
    </source>
</evidence>
<protein>
    <submittedName>
        <fullName evidence="2">Uncharacterized protein</fullName>
    </submittedName>
</protein>
<feature type="compositionally biased region" description="Polar residues" evidence="1">
    <location>
        <begin position="140"/>
        <end position="151"/>
    </location>
</feature>
<accession>A0A813LVM7</accession>
<feature type="compositionally biased region" description="Basic and acidic residues" evidence="1">
    <location>
        <begin position="103"/>
        <end position="119"/>
    </location>
</feature>
<dbReference type="EMBL" id="CAJNNW010036426">
    <property type="protein sequence ID" value="CAE8734188.1"/>
    <property type="molecule type" value="Genomic_DNA"/>
</dbReference>
<reference evidence="2" key="1">
    <citation type="submission" date="2021-02" db="EMBL/GenBank/DDBJ databases">
        <authorList>
            <person name="Dougan E. K."/>
            <person name="Rhodes N."/>
            <person name="Thang M."/>
            <person name="Chan C."/>
        </authorList>
    </citation>
    <scope>NUCLEOTIDE SEQUENCE</scope>
</reference>
<evidence type="ECO:0000313" key="3">
    <source>
        <dbReference type="Proteomes" id="UP000626109"/>
    </source>
</evidence>
<organism evidence="2 3">
    <name type="scientific">Polarella glacialis</name>
    <name type="common">Dinoflagellate</name>
    <dbReference type="NCBI Taxonomy" id="89957"/>
    <lineage>
        <taxon>Eukaryota</taxon>
        <taxon>Sar</taxon>
        <taxon>Alveolata</taxon>
        <taxon>Dinophyceae</taxon>
        <taxon>Suessiales</taxon>
        <taxon>Suessiaceae</taxon>
        <taxon>Polarella</taxon>
    </lineage>
</organism>
<feature type="region of interest" description="Disordered" evidence="1">
    <location>
        <begin position="1"/>
        <end position="29"/>
    </location>
</feature>
<proteinExistence type="predicted"/>
<evidence type="ECO:0000313" key="2">
    <source>
        <dbReference type="EMBL" id="CAE8734188.1"/>
    </source>
</evidence>
<feature type="region of interest" description="Disordered" evidence="1">
    <location>
        <begin position="85"/>
        <end position="151"/>
    </location>
</feature>
<gene>
    <name evidence="2" type="ORF">PGLA2088_LOCUS47181</name>
</gene>